<reference evidence="2 3" key="1">
    <citation type="submission" date="2019-02" db="EMBL/GenBank/DDBJ databases">
        <title>Genomic Encyclopedia of Type Strains, Phase IV (KMG-IV): sequencing the most valuable type-strain genomes for metagenomic binning, comparative biology and taxonomic classification.</title>
        <authorList>
            <person name="Goeker M."/>
        </authorList>
    </citation>
    <scope>NUCLEOTIDE SEQUENCE [LARGE SCALE GENOMIC DNA]</scope>
    <source>
        <strain evidence="2 3">DSM 29486</strain>
    </source>
</reference>
<evidence type="ECO:0000313" key="2">
    <source>
        <dbReference type="EMBL" id="RZT00512.1"/>
    </source>
</evidence>
<feature type="transmembrane region" description="Helical" evidence="1">
    <location>
        <begin position="103"/>
        <end position="124"/>
    </location>
</feature>
<gene>
    <name evidence="2" type="ORF">EV209_1826</name>
</gene>
<dbReference type="EMBL" id="SGXF01000003">
    <property type="protein sequence ID" value="RZT00512.1"/>
    <property type="molecule type" value="Genomic_DNA"/>
</dbReference>
<dbReference type="RefSeq" id="WP_130435123.1">
    <property type="nucleotide sequence ID" value="NZ_SGXF01000003.1"/>
</dbReference>
<dbReference type="AlphaFoldDB" id="A0A4Q7PIQ4"/>
<keyword evidence="1" id="KW-1133">Transmembrane helix</keyword>
<dbReference type="OrthoDB" id="1779993at2"/>
<evidence type="ECO:0000313" key="3">
    <source>
        <dbReference type="Proteomes" id="UP000292927"/>
    </source>
</evidence>
<name>A0A4Q7PIQ4_9FIRM</name>
<comment type="caution">
    <text evidence="2">The sequence shown here is derived from an EMBL/GenBank/DDBJ whole genome shotgun (WGS) entry which is preliminary data.</text>
</comment>
<keyword evidence="3" id="KW-1185">Reference proteome</keyword>
<keyword evidence="1" id="KW-0472">Membrane</keyword>
<keyword evidence="1" id="KW-0812">Transmembrane</keyword>
<sequence>MNRIEFLEQLEEALQGEVSPAKLDENLRYYDTYIQTQVRLGRTEEEVLQQLGDPRLIARTIIDVDGQGGWGESSGPYASYSSENCRKAEPSGSRARRVNTDAWYTRLGCLAAGILTIVILFVILKSVVKLTMYLAVPLLVIFLVLWVVKQFRER</sequence>
<protein>
    <submittedName>
        <fullName evidence="2">Uncharacterized protein DUF1700</fullName>
    </submittedName>
</protein>
<accession>A0A4Q7PIQ4</accession>
<organism evidence="2 3">
    <name type="scientific">Cuneatibacter caecimuris</name>
    <dbReference type="NCBI Taxonomy" id="1796618"/>
    <lineage>
        <taxon>Bacteria</taxon>
        <taxon>Bacillati</taxon>
        <taxon>Bacillota</taxon>
        <taxon>Clostridia</taxon>
        <taxon>Lachnospirales</taxon>
        <taxon>Lachnospiraceae</taxon>
        <taxon>Cuneatibacter</taxon>
    </lineage>
</organism>
<dbReference type="Proteomes" id="UP000292927">
    <property type="component" value="Unassembled WGS sequence"/>
</dbReference>
<feature type="transmembrane region" description="Helical" evidence="1">
    <location>
        <begin position="130"/>
        <end position="148"/>
    </location>
</feature>
<proteinExistence type="predicted"/>
<dbReference type="Pfam" id="PF22564">
    <property type="entry name" value="HAAS"/>
    <property type="match status" value="1"/>
</dbReference>
<evidence type="ECO:0000256" key="1">
    <source>
        <dbReference type="SAM" id="Phobius"/>
    </source>
</evidence>